<evidence type="ECO:0000313" key="1">
    <source>
        <dbReference type="EMBL" id="NEC84953.1"/>
    </source>
</evidence>
<sequence length="146" mass="16252">MHSPVPERPRPRPALVRGLALRFVLVIGDPRLAHAMHVSCVDETIDVQYPESHISCRLRRLPSTGRLLCSFSATHLAPDGSAEEHHHVDLALEGTPGSVTQREAVLDHIHAFHCAAAASRVRIATRVLRRDRLLRRPHDHLFLAAS</sequence>
<dbReference type="EMBL" id="JAAGLU010000003">
    <property type="protein sequence ID" value="NEC84953.1"/>
    <property type="molecule type" value="Genomic_DNA"/>
</dbReference>
<organism evidence="1">
    <name type="scientific">Streptomyces sp. SID12501</name>
    <dbReference type="NCBI Taxonomy" id="2706042"/>
    <lineage>
        <taxon>Bacteria</taxon>
        <taxon>Bacillati</taxon>
        <taxon>Actinomycetota</taxon>
        <taxon>Actinomycetes</taxon>
        <taxon>Kitasatosporales</taxon>
        <taxon>Streptomycetaceae</taxon>
        <taxon>Streptomyces</taxon>
    </lineage>
</organism>
<dbReference type="AlphaFoldDB" id="A0A6B3BNG6"/>
<name>A0A6B3BNG6_9ACTN</name>
<dbReference type="RefSeq" id="WP_164312433.1">
    <property type="nucleotide sequence ID" value="NZ_JAAGLU010000003.1"/>
</dbReference>
<proteinExistence type="predicted"/>
<gene>
    <name evidence="1" type="ORF">G3I71_03555</name>
</gene>
<reference evidence="1" key="1">
    <citation type="submission" date="2020-01" db="EMBL/GenBank/DDBJ databases">
        <title>Insect and environment-associated Actinomycetes.</title>
        <authorList>
            <person name="Currrie C."/>
            <person name="Chevrette M."/>
            <person name="Carlson C."/>
            <person name="Stubbendieck R."/>
            <person name="Wendt-Pienkowski E."/>
        </authorList>
    </citation>
    <scope>NUCLEOTIDE SEQUENCE</scope>
    <source>
        <strain evidence="1">SID12501</strain>
    </source>
</reference>
<comment type="caution">
    <text evidence="1">The sequence shown here is derived from an EMBL/GenBank/DDBJ whole genome shotgun (WGS) entry which is preliminary data.</text>
</comment>
<accession>A0A6B3BNG6</accession>
<protein>
    <submittedName>
        <fullName evidence="1">Uncharacterized protein</fullName>
    </submittedName>
</protein>